<organism evidence="2 3">
    <name type="scientific">Onchocerca volvulus</name>
    <dbReference type="NCBI Taxonomy" id="6282"/>
    <lineage>
        <taxon>Eukaryota</taxon>
        <taxon>Metazoa</taxon>
        <taxon>Ecdysozoa</taxon>
        <taxon>Nematoda</taxon>
        <taxon>Chromadorea</taxon>
        <taxon>Rhabditida</taxon>
        <taxon>Spirurina</taxon>
        <taxon>Spiruromorpha</taxon>
        <taxon>Filarioidea</taxon>
        <taxon>Onchocercidae</taxon>
        <taxon>Onchocerca</taxon>
    </lineage>
</organism>
<protein>
    <submittedName>
        <fullName evidence="2">Uncharacterized protein</fullName>
    </submittedName>
</protein>
<feature type="region of interest" description="Disordered" evidence="1">
    <location>
        <begin position="78"/>
        <end position="113"/>
    </location>
</feature>
<dbReference type="AlphaFoldDB" id="A0A8R1TPJ6"/>
<keyword evidence="3" id="KW-1185">Reference proteome</keyword>
<feature type="compositionally biased region" description="Basic residues" evidence="1">
    <location>
        <begin position="78"/>
        <end position="87"/>
    </location>
</feature>
<accession>A0A8R1TPJ6</accession>
<evidence type="ECO:0000256" key="1">
    <source>
        <dbReference type="SAM" id="MobiDB-lite"/>
    </source>
</evidence>
<reference evidence="3" key="1">
    <citation type="submission" date="2013-10" db="EMBL/GenBank/DDBJ databases">
        <title>Genome sequencing of Onchocerca volvulus.</title>
        <authorList>
            <person name="Cotton J."/>
            <person name="Tsai J."/>
            <person name="Stanley E."/>
            <person name="Tracey A."/>
            <person name="Holroyd N."/>
            <person name="Lustigman S."/>
            <person name="Berriman M."/>
        </authorList>
    </citation>
    <scope>NUCLEOTIDE SEQUENCE</scope>
</reference>
<dbReference type="EnsemblMetazoa" id="OVOC2116.1">
    <property type="protein sequence ID" value="OVOC2116.1"/>
    <property type="gene ID" value="WBGene00238925"/>
</dbReference>
<dbReference type="EMBL" id="CMVM020000071">
    <property type="status" value="NOT_ANNOTATED_CDS"/>
    <property type="molecule type" value="Genomic_DNA"/>
</dbReference>
<evidence type="ECO:0000313" key="3">
    <source>
        <dbReference type="Proteomes" id="UP000024404"/>
    </source>
</evidence>
<proteinExistence type="predicted"/>
<dbReference type="Proteomes" id="UP000024404">
    <property type="component" value="Unassembled WGS sequence"/>
</dbReference>
<sequence>MIIAKLKKIVIDFFLLNQLSLSRKKKNCKGSIFWNSFQNFERFIGTSARNGTYGMFVDVLLVKKRRKSLIVKASNIRKKIKRKKKKEAKNDRKNEVEGDEEGEEEAGKKVGKF</sequence>
<name>A0A8R1TPJ6_ONCVO</name>
<evidence type="ECO:0000313" key="2">
    <source>
        <dbReference type="EnsemblMetazoa" id="OVOC2116.1"/>
    </source>
</evidence>
<reference evidence="2" key="2">
    <citation type="submission" date="2022-06" db="UniProtKB">
        <authorList>
            <consortium name="EnsemblMetazoa"/>
        </authorList>
    </citation>
    <scope>IDENTIFICATION</scope>
</reference>